<evidence type="ECO:0000259" key="5">
    <source>
        <dbReference type="PROSITE" id="PS50931"/>
    </source>
</evidence>
<dbReference type="EMBL" id="JBHLZN010000003">
    <property type="protein sequence ID" value="MFB9886898.1"/>
    <property type="molecule type" value="Genomic_DNA"/>
</dbReference>
<dbReference type="PROSITE" id="PS50931">
    <property type="entry name" value="HTH_LYSR"/>
    <property type="match status" value="1"/>
</dbReference>
<comment type="caution">
    <text evidence="6">The sequence shown here is derived from an EMBL/GenBank/DDBJ whole genome shotgun (WGS) entry which is preliminary data.</text>
</comment>
<organism evidence="6 7">
    <name type="scientific">Balneatrix alpica</name>
    <dbReference type="NCBI Taxonomy" id="75684"/>
    <lineage>
        <taxon>Bacteria</taxon>
        <taxon>Pseudomonadati</taxon>
        <taxon>Pseudomonadota</taxon>
        <taxon>Gammaproteobacteria</taxon>
        <taxon>Oceanospirillales</taxon>
        <taxon>Balneatrichaceae</taxon>
        <taxon>Balneatrix</taxon>
    </lineage>
</organism>
<keyword evidence="3" id="KW-0238">DNA-binding</keyword>
<accession>A0ABV5ZC80</accession>
<comment type="similarity">
    <text evidence="1">Belongs to the LysR transcriptional regulatory family.</text>
</comment>
<protein>
    <submittedName>
        <fullName evidence="6">HTH-type transcriptional activator IlvY</fullName>
    </submittedName>
</protein>
<dbReference type="RefSeq" id="WP_027312272.1">
    <property type="nucleotide sequence ID" value="NZ_JBHLZN010000003.1"/>
</dbReference>
<dbReference type="InterPro" id="IPR036390">
    <property type="entry name" value="WH_DNA-bd_sf"/>
</dbReference>
<dbReference type="InterPro" id="IPR036388">
    <property type="entry name" value="WH-like_DNA-bd_sf"/>
</dbReference>
<evidence type="ECO:0000256" key="4">
    <source>
        <dbReference type="ARBA" id="ARBA00023163"/>
    </source>
</evidence>
<dbReference type="Pfam" id="PF00126">
    <property type="entry name" value="HTH_1"/>
    <property type="match status" value="1"/>
</dbReference>
<evidence type="ECO:0000256" key="3">
    <source>
        <dbReference type="ARBA" id="ARBA00023125"/>
    </source>
</evidence>
<proteinExistence type="inferred from homology"/>
<dbReference type="InterPro" id="IPR005119">
    <property type="entry name" value="LysR_subst-bd"/>
</dbReference>
<evidence type="ECO:0000256" key="1">
    <source>
        <dbReference type="ARBA" id="ARBA00009437"/>
    </source>
</evidence>
<dbReference type="PRINTS" id="PR00039">
    <property type="entry name" value="HTHLYSR"/>
</dbReference>
<dbReference type="PANTHER" id="PTHR30126:SF81">
    <property type="entry name" value="HTH-TYPE TRANSCRIPTIONAL REGULATOR ILVY"/>
    <property type="match status" value="1"/>
</dbReference>
<dbReference type="PANTHER" id="PTHR30126">
    <property type="entry name" value="HTH-TYPE TRANSCRIPTIONAL REGULATOR"/>
    <property type="match status" value="1"/>
</dbReference>
<dbReference type="Proteomes" id="UP001589628">
    <property type="component" value="Unassembled WGS sequence"/>
</dbReference>
<gene>
    <name evidence="6" type="primary">ilvY</name>
    <name evidence="6" type="ORF">ACFFLH_10770</name>
</gene>
<dbReference type="Pfam" id="PF03466">
    <property type="entry name" value="LysR_substrate"/>
    <property type="match status" value="1"/>
</dbReference>
<dbReference type="InterPro" id="IPR000847">
    <property type="entry name" value="LysR_HTH_N"/>
</dbReference>
<evidence type="ECO:0000313" key="6">
    <source>
        <dbReference type="EMBL" id="MFB9886898.1"/>
    </source>
</evidence>
<dbReference type="SUPFAM" id="SSF53850">
    <property type="entry name" value="Periplasmic binding protein-like II"/>
    <property type="match status" value="1"/>
</dbReference>
<sequence>MDTRLLKHFLSLADLLHFGRAAEACHLSPSALSRSIKQLEDELGVTLFERDNRSVSLTHEGQLFINYARDTLLQWDEIRHSLQQEAQELHGEVSMYCSVTASYSFLYELLSEFRRTYPKVEIKVHTGDPDLAINRVLSGAEDIAIAAYPQSLPGELAFKPIARSPLLFIGPRQHHDWQQLAEAPASAENWQHLPMIIPEVGLGREWINAWFYQLGCSPNIYAQVAGNEAIVSMVSLGFGIGVVPRIVLDNSPLQEEVRILAVEPALPAYDVGLFTLNKKLKNPLINAFWQQISARFPQ</sequence>
<dbReference type="CDD" id="cd08430">
    <property type="entry name" value="PBP2_IlvY"/>
    <property type="match status" value="1"/>
</dbReference>
<dbReference type="SUPFAM" id="SSF46785">
    <property type="entry name" value="Winged helix' DNA-binding domain"/>
    <property type="match status" value="1"/>
</dbReference>
<keyword evidence="2" id="KW-0805">Transcription regulation</keyword>
<dbReference type="Gene3D" id="3.40.190.290">
    <property type="match status" value="1"/>
</dbReference>
<evidence type="ECO:0000313" key="7">
    <source>
        <dbReference type="Proteomes" id="UP001589628"/>
    </source>
</evidence>
<dbReference type="Gene3D" id="1.10.10.10">
    <property type="entry name" value="Winged helix-like DNA-binding domain superfamily/Winged helix DNA-binding domain"/>
    <property type="match status" value="1"/>
</dbReference>
<dbReference type="NCBIfam" id="NF008722">
    <property type="entry name" value="PRK11716.1"/>
    <property type="match status" value="1"/>
</dbReference>
<keyword evidence="4" id="KW-0804">Transcription</keyword>
<evidence type="ECO:0000256" key="2">
    <source>
        <dbReference type="ARBA" id="ARBA00023015"/>
    </source>
</evidence>
<reference evidence="6 7" key="1">
    <citation type="submission" date="2024-09" db="EMBL/GenBank/DDBJ databases">
        <authorList>
            <person name="Sun Q."/>
            <person name="Mori K."/>
        </authorList>
    </citation>
    <scope>NUCLEOTIDE SEQUENCE [LARGE SCALE GENOMIC DNA]</scope>
    <source>
        <strain evidence="6 7">ATCC 51285</strain>
    </source>
</reference>
<dbReference type="InterPro" id="IPR037404">
    <property type="entry name" value="IlvY_PBP2"/>
</dbReference>
<name>A0ABV5ZC80_9GAMM</name>
<feature type="domain" description="HTH lysR-type" evidence="5">
    <location>
        <begin position="1"/>
        <end position="58"/>
    </location>
</feature>
<keyword evidence="7" id="KW-1185">Reference proteome</keyword>